<accession>A0A1Q9JJT1</accession>
<dbReference type="InterPro" id="IPR029759">
    <property type="entry name" value="GPX_AS"/>
</dbReference>
<protein>
    <recommendedName>
        <fullName evidence="5">Glutathione peroxidase</fullName>
    </recommendedName>
</protein>
<comment type="caution">
    <text evidence="6">The sequence shown here is derived from an EMBL/GenBank/DDBJ whole genome shotgun (WGS) entry which is preliminary data.</text>
</comment>
<dbReference type="PROSITE" id="PS51355">
    <property type="entry name" value="GLUTATHIONE_PEROXID_3"/>
    <property type="match status" value="1"/>
</dbReference>
<dbReference type="OrthoDB" id="9809733at2"/>
<dbReference type="CDD" id="cd00340">
    <property type="entry name" value="GSH_Peroxidase"/>
    <property type="match status" value="1"/>
</dbReference>
<evidence type="ECO:0000256" key="2">
    <source>
        <dbReference type="ARBA" id="ARBA00022559"/>
    </source>
</evidence>
<comment type="similarity">
    <text evidence="1 5">Belongs to the glutathione peroxidase family.</text>
</comment>
<dbReference type="PANTHER" id="PTHR11592">
    <property type="entry name" value="GLUTATHIONE PEROXIDASE"/>
    <property type="match status" value="1"/>
</dbReference>
<dbReference type="GO" id="GO:0034599">
    <property type="term" value="P:cellular response to oxidative stress"/>
    <property type="evidence" value="ECO:0007669"/>
    <property type="project" value="TreeGrafter"/>
</dbReference>
<keyword evidence="7" id="KW-1185">Reference proteome</keyword>
<dbReference type="PRINTS" id="PR01011">
    <property type="entry name" value="GLUTPROXDASE"/>
</dbReference>
<dbReference type="EMBL" id="MJIE01000001">
    <property type="protein sequence ID" value="OLR56463.1"/>
    <property type="molecule type" value="Genomic_DNA"/>
</dbReference>
<dbReference type="GO" id="GO:0004601">
    <property type="term" value="F:peroxidase activity"/>
    <property type="evidence" value="ECO:0007669"/>
    <property type="project" value="UniProtKB-KW"/>
</dbReference>
<dbReference type="STRING" id="1261640.BHK98_10505"/>
<name>A0A1Q9JJT1_9FIRM</name>
<proteinExistence type="inferred from homology"/>
<keyword evidence="3 5" id="KW-0560">Oxidoreductase</keyword>
<dbReference type="Gene3D" id="3.40.30.10">
    <property type="entry name" value="Glutaredoxin"/>
    <property type="match status" value="1"/>
</dbReference>
<dbReference type="SUPFAM" id="SSF52833">
    <property type="entry name" value="Thioredoxin-like"/>
    <property type="match status" value="1"/>
</dbReference>
<sequence>MSIYDYSVEKPNGEQQALADYKGKVMLIVNTATGCGFTPQYEDLEAMHRDLHEKGLEIIDIPCNQFAGQTPGTDEEIHQFCTLHYNTEFPQMKKAEVNGENELPLYRYLKEQKGFEGFGHGPKALAMSAMLKKIDKDYKDNPDIKWNFTKFLVDREGNVVARFEPTAKMQDVRQAVEELLG</sequence>
<evidence type="ECO:0000256" key="5">
    <source>
        <dbReference type="RuleBase" id="RU000499"/>
    </source>
</evidence>
<organism evidence="6 7">
    <name type="scientific">Hornefia porci</name>
    <dbReference type="NCBI Taxonomy" id="2652292"/>
    <lineage>
        <taxon>Bacteria</taxon>
        <taxon>Bacillati</taxon>
        <taxon>Bacillota</taxon>
        <taxon>Clostridia</taxon>
        <taxon>Peptostreptococcales</taxon>
        <taxon>Anaerovoracaceae</taxon>
        <taxon>Hornefia</taxon>
    </lineage>
</organism>
<dbReference type="PIRSF" id="PIRSF000303">
    <property type="entry name" value="Glutathion_perox"/>
    <property type="match status" value="1"/>
</dbReference>
<dbReference type="Pfam" id="PF00255">
    <property type="entry name" value="GSHPx"/>
    <property type="match status" value="1"/>
</dbReference>
<dbReference type="PANTHER" id="PTHR11592:SF78">
    <property type="entry name" value="GLUTATHIONE PEROXIDASE"/>
    <property type="match status" value="1"/>
</dbReference>
<dbReference type="FunFam" id="3.40.30.10:FF:000010">
    <property type="entry name" value="Glutathione peroxidase"/>
    <property type="match status" value="1"/>
</dbReference>
<dbReference type="AlphaFoldDB" id="A0A1Q9JJT1"/>
<reference evidence="6 7" key="1">
    <citation type="journal article" date="2016" name="Appl. Environ. Microbiol.">
        <title>Function and Phylogeny of Bacterial Butyryl Coenzyme A:Acetate Transferases and Their Diversity in the Proximal Colon of Swine.</title>
        <authorList>
            <person name="Trachsel J."/>
            <person name="Bayles D.O."/>
            <person name="Looft T."/>
            <person name="Levine U.Y."/>
            <person name="Allen H.K."/>
        </authorList>
    </citation>
    <scope>NUCLEOTIDE SEQUENCE [LARGE SCALE GENOMIC DNA]</scope>
    <source>
        <strain evidence="6 7">68-3-10</strain>
    </source>
</reference>
<evidence type="ECO:0000256" key="3">
    <source>
        <dbReference type="ARBA" id="ARBA00023002"/>
    </source>
</evidence>
<evidence type="ECO:0000313" key="7">
    <source>
        <dbReference type="Proteomes" id="UP000187404"/>
    </source>
</evidence>
<dbReference type="RefSeq" id="WP_075714114.1">
    <property type="nucleotide sequence ID" value="NZ_MJIE01000001.1"/>
</dbReference>
<keyword evidence="2 5" id="KW-0575">Peroxidase</keyword>
<evidence type="ECO:0000256" key="1">
    <source>
        <dbReference type="ARBA" id="ARBA00006926"/>
    </source>
</evidence>
<evidence type="ECO:0000256" key="4">
    <source>
        <dbReference type="PIRSR" id="PIRSR000303-1"/>
    </source>
</evidence>
<evidence type="ECO:0000313" key="6">
    <source>
        <dbReference type="EMBL" id="OLR56463.1"/>
    </source>
</evidence>
<feature type="active site" evidence="4">
    <location>
        <position position="35"/>
    </location>
</feature>
<dbReference type="Proteomes" id="UP000187404">
    <property type="component" value="Unassembled WGS sequence"/>
</dbReference>
<dbReference type="PROSITE" id="PS00460">
    <property type="entry name" value="GLUTATHIONE_PEROXID_1"/>
    <property type="match status" value="1"/>
</dbReference>
<dbReference type="InterPro" id="IPR036249">
    <property type="entry name" value="Thioredoxin-like_sf"/>
</dbReference>
<dbReference type="InterPro" id="IPR000889">
    <property type="entry name" value="Glutathione_peroxidase"/>
</dbReference>
<gene>
    <name evidence="6" type="ORF">BHK98_10505</name>
</gene>